<feature type="chain" id="PRO_5019551642" description="Peptidase M12A domain-containing protein" evidence="1">
    <location>
        <begin position="18"/>
        <end position="378"/>
    </location>
</feature>
<reference evidence="2 3" key="1">
    <citation type="submission" date="2015-09" db="EMBL/GenBank/DDBJ databases">
        <title>Host preference determinants of Valsa canker pathogens revealed by comparative genomics.</title>
        <authorList>
            <person name="Yin Z."/>
            <person name="Huang L."/>
        </authorList>
    </citation>
    <scope>NUCLEOTIDE SEQUENCE [LARGE SCALE GENOMIC DNA]</scope>
    <source>
        <strain evidence="2 3">SXYLt</strain>
    </source>
</reference>
<evidence type="ECO:0000256" key="1">
    <source>
        <dbReference type="SAM" id="SignalP"/>
    </source>
</evidence>
<proteinExistence type="predicted"/>
<accession>A0A423XKT1</accession>
<evidence type="ECO:0000313" key="2">
    <source>
        <dbReference type="EMBL" id="ROW16959.1"/>
    </source>
</evidence>
<evidence type="ECO:0008006" key="4">
    <source>
        <dbReference type="Google" id="ProtNLM"/>
    </source>
</evidence>
<dbReference type="GO" id="GO:0008237">
    <property type="term" value="F:metallopeptidase activity"/>
    <property type="evidence" value="ECO:0007669"/>
    <property type="project" value="InterPro"/>
</dbReference>
<dbReference type="STRING" id="1230097.A0A423XKT1"/>
<name>A0A423XKT1_9PEZI</name>
<gene>
    <name evidence="2" type="ORF">VPNG_01099</name>
</gene>
<organism evidence="2 3">
    <name type="scientific">Cytospora leucostoma</name>
    <dbReference type="NCBI Taxonomy" id="1230097"/>
    <lineage>
        <taxon>Eukaryota</taxon>
        <taxon>Fungi</taxon>
        <taxon>Dikarya</taxon>
        <taxon>Ascomycota</taxon>
        <taxon>Pezizomycotina</taxon>
        <taxon>Sordariomycetes</taxon>
        <taxon>Sordariomycetidae</taxon>
        <taxon>Diaporthales</taxon>
        <taxon>Cytosporaceae</taxon>
        <taxon>Cytospora</taxon>
    </lineage>
</organism>
<dbReference type="InterPro" id="IPR024079">
    <property type="entry name" value="MetalloPept_cat_dom_sf"/>
</dbReference>
<dbReference type="OrthoDB" id="291007at2759"/>
<feature type="signal peptide" evidence="1">
    <location>
        <begin position="1"/>
        <end position="17"/>
    </location>
</feature>
<dbReference type="Proteomes" id="UP000285146">
    <property type="component" value="Unassembled WGS sequence"/>
</dbReference>
<comment type="caution">
    <text evidence="2">The sequence shown here is derived from an EMBL/GenBank/DDBJ whole genome shotgun (WGS) entry which is preliminary data.</text>
</comment>
<evidence type="ECO:0000313" key="3">
    <source>
        <dbReference type="Proteomes" id="UP000285146"/>
    </source>
</evidence>
<dbReference type="Gene3D" id="3.40.390.10">
    <property type="entry name" value="Collagenase (Catalytic Domain)"/>
    <property type="match status" value="1"/>
</dbReference>
<dbReference type="EMBL" id="LKEB01000003">
    <property type="protein sequence ID" value="ROW16959.1"/>
    <property type="molecule type" value="Genomic_DNA"/>
</dbReference>
<protein>
    <recommendedName>
        <fullName evidence="4">Peptidase M12A domain-containing protein</fullName>
    </recommendedName>
</protein>
<dbReference type="AlphaFoldDB" id="A0A423XKT1"/>
<keyword evidence="1" id="KW-0732">Signal</keyword>
<sequence length="378" mass="41657">MQRLALPFLCLFSLVLAGSRHWQPPLTRRGRDSSEQPKRLGRREFVMETSSDGLVIWPNRQIRYCYENAAAKEALNTDVLDAWQIWLTHGLSESFTIKEVDEAVCVSDRWNTLLIADTTSETNPSLSSTVGFFGPENNLRGKGPDDSLGPRVARPRMLLTTNTDLGMLNAAFNIAHEWGHAWGLYHEHQNPNFWGNVAMSNDGLVFGPDNTVTYNGASVSNWMCENLKGFSEDMLVPQKKTSGIWTGCSSWGVAVDRKFAGALEYLPTERNKATGSTGHTKDSVDWESIMLYNSKSGGTGTVTSKDDDERLPILLQPDGSLIPFNYAPSIQDIDALETLYGLKATTEVLLQKAGGDTTSRFKSIFNKSKGGSSTSGCL</sequence>
<dbReference type="SUPFAM" id="SSF55486">
    <property type="entry name" value="Metalloproteases ('zincins'), catalytic domain"/>
    <property type="match status" value="1"/>
</dbReference>
<keyword evidence="3" id="KW-1185">Reference proteome</keyword>
<dbReference type="InParanoid" id="A0A423XKT1"/>